<dbReference type="InterPro" id="IPR016197">
    <property type="entry name" value="Chromo-like_dom_sf"/>
</dbReference>
<reference evidence="4" key="1">
    <citation type="submission" date="2025-08" db="UniProtKB">
        <authorList>
            <consortium name="Ensembl"/>
        </authorList>
    </citation>
    <scope>IDENTIFICATION</scope>
</reference>
<dbReference type="InterPro" id="IPR001584">
    <property type="entry name" value="Integrase_cat-core"/>
</dbReference>
<dbReference type="SUPFAM" id="SSF53098">
    <property type="entry name" value="Ribonuclease H-like"/>
    <property type="match status" value="1"/>
</dbReference>
<dbReference type="Pfam" id="PF00385">
    <property type="entry name" value="Chromo"/>
    <property type="match status" value="1"/>
</dbReference>
<reference evidence="4" key="2">
    <citation type="submission" date="2025-09" db="UniProtKB">
        <authorList>
            <consortium name="Ensembl"/>
        </authorList>
    </citation>
    <scope>IDENTIFICATION</scope>
</reference>
<dbReference type="SMART" id="SM00298">
    <property type="entry name" value="CHROMO"/>
    <property type="match status" value="1"/>
</dbReference>
<dbReference type="AlphaFoldDB" id="A0A3B3XQP8"/>
<dbReference type="Gene3D" id="3.30.420.10">
    <property type="entry name" value="Ribonuclease H-like superfamily/Ribonuclease H"/>
    <property type="match status" value="1"/>
</dbReference>
<evidence type="ECO:0000313" key="5">
    <source>
        <dbReference type="Proteomes" id="UP000261480"/>
    </source>
</evidence>
<dbReference type="GO" id="GO:0015074">
    <property type="term" value="P:DNA integration"/>
    <property type="evidence" value="ECO:0007669"/>
    <property type="project" value="InterPro"/>
</dbReference>
<dbReference type="InterPro" id="IPR050951">
    <property type="entry name" value="Retrovirus_Pol_polyprotein"/>
</dbReference>
<dbReference type="PANTHER" id="PTHR37984:SF15">
    <property type="entry name" value="INTEGRASE CATALYTIC DOMAIN-CONTAINING PROTEIN"/>
    <property type="match status" value="1"/>
</dbReference>
<dbReference type="PANTHER" id="PTHR37984">
    <property type="entry name" value="PROTEIN CBG26694"/>
    <property type="match status" value="1"/>
</dbReference>
<comment type="subcellular location">
    <subcellularLocation>
        <location evidence="1">Nucleus</location>
    </subcellularLocation>
</comment>
<keyword evidence="5" id="KW-1185">Reference proteome</keyword>
<evidence type="ECO:0000259" key="2">
    <source>
        <dbReference type="PROSITE" id="PS50013"/>
    </source>
</evidence>
<dbReference type="InterPro" id="IPR000953">
    <property type="entry name" value="Chromo/chromo_shadow_dom"/>
</dbReference>
<dbReference type="GO" id="GO:0005634">
    <property type="term" value="C:nucleus"/>
    <property type="evidence" value="ECO:0007669"/>
    <property type="project" value="UniProtKB-SubCell"/>
</dbReference>
<evidence type="ECO:0008006" key="6">
    <source>
        <dbReference type="Google" id="ProtNLM"/>
    </source>
</evidence>
<dbReference type="PROSITE" id="PS50013">
    <property type="entry name" value="CHROMO_2"/>
    <property type="match status" value="1"/>
</dbReference>
<accession>A0A3B3XQP8</accession>
<evidence type="ECO:0000256" key="1">
    <source>
        <dbReference type="ARBA" id="ARBA00004123"/>
    </source>
</evidence>
<sequence length="298" mass="33191">MEILSDRGPQFISKVWKDFCGALGAKVSLSSGFHPQTNGQTERMNQEMESTLRCMCASNPSSWSSHLPWVEYAHNCHISSASGLSPFECSLGYQPPLLPSDEPQNAVTSVQHHIRKCQRIWREATAALNRTAAQNRRFADRKRKPAPVYSPGQKVWLSAKDIPLKAAPKKLSPKFLGPFEIQAVLNHSAVRLKLPSSLRVHPVFHVSLLKPVKSSPLCPPINSPPSARYIDGGPAYTINKILDVRRRGRGLQYLVDWEGYGPEERSWVPRSFILDESVLRKFHASRDSGSSRPPGGGH</sequence>
<feature type="domain" description="Chromo" evidence="2">
    <location>
        <begin position="236"/>
        <end position="294"/>
    </location>
</feature>
<dbReference type="InterPro" id="IPR023780">
    <property type="entry name" value="Chromo_domain"/>
</dbReference>
<organism evidence="4 5">
    <name type="scientific">Poecilia mexicana</name>
    <dbReference type="NCBI Taxonomy" id="48701"/>
    <lineage>
        <taxon>Eukaryota</taxon>
        <taxon>Metazoa</taxon>
        <taxon>Chordata</taxon>
        <taxon>Craniata</taxon>
        <taxon>Vertebrata</taxon>
        <taxon>Euteleostomi</taxon>
        <taxon>Actinopterygii</taxon>
        <taxon>Neopterygii</taxon>
        <taxon>Teleostei</taxon>
        <taxon>Neoteleostei</taxon>
        <taxon>Acanthomorphata</taxon>
        <taxon>Ovalentaria</taxon>
        <taxon>Atherinomorphae</taxon>
        <taxon>Cyprinodontiformes</taxon>
        <taxon>Poeciliidae</taxon>
        <taxon>Poeciliinae</taxon>
        <taxon>Poecilia</taxon>
    </lineage>
</organism>
<dbReference type="InterPro" id="IPR056924">
    <property type="entry name" value="SH3_Tf2-1"/>
</dbReference>
<dbReference type="Gene3D" id="2.40.50.40">
    <property type="match status" value="1"/>
</dbReference>
<name>A0A3B3XQP8_9TELE</name>
<proteinExistence type="predicted"/>
<evidence type="ECO:0000313" key="4">
    <source>
        <dbReference type="Ensembl" id="ENSPMEP00000017341.1"/>
    </source>
</evidence>
<dbReference type="InterPro" id="IPR036397">
    <property type="entry name" value="RNaseH_sf"/>
</dbReference>
<dbReference type="SUPFAM" id="SSF54160">
    <property type="entry name" value="Chromo domain-like"/>
    <property type="match status" value="1"/>
</dbReference>
<dbReference type="InterPro" id="IPR012337">
    <property type="entry name" value="RNaseH-like_sf"/>
</dbReference>
<protein>
    <recommendedName>
        <fullName evidence="6">Integrase catalytic domain-containing protein</fullName>
    </recommendedName>
</protein>
<dbReference type="STRING" id="48701.ENSPMEP00000017341"/>
<feature type="domain" description="Integrase catalytic" evidence="3">
    <location>
        <begin position="1"/>
        <end position="94"/>
    </location>
</feature>
<dbReference type="PROSITE" id="PS50994">
    <property type="entry name" value="INTEGRASE"/>
    <property type="match status" value="1"/>
</dbReference>
<dbReference type="Pfam" id="PF24626">
    <property type="entry name" value="SH3_Tf2-1"/>
    <property type="match status" value="1"/>
</dbReference>
<evidence type="ECO:0000259" key="3">
    <source>
        <dbReference type="PROSITE" id="PS50994"/>
    </source>
</evidence>
<dbReference type="Ensembl" id="ENSPMET00000026169.1">
    <property type="protein sequence ID" value="ENSPMEP00000017341.1"/>
    <property type="gene ID" value="ENSPMEG00000020126.1"/>
</dbReference>
<dbReference type="Proteomes" id="UP000261480">
    <property type="component" value="Unplaced"/>
</dbReference>
<dbReference type="GO" id="GO:0003676">
    <property type="term" value="F:nucleic acid binding"/>
    <property type="evidence" value="ECO:0007669"/>
    <property type="project" value="InterPro"/>
</dbReference>